<evidence type="ECO:0000313" key="1">
    <source>
        <dbReference type="EMBL" id="ETL48532.1"/>
    </source>
</evidence>
<dbReference type="AlphaFoldDB" id="W2JRU2"/>
<protein>
    <submittedName>
        <fullName evidence="1">Uncharacterized protein</fullName>
    </submittedName>
</protein>
<evidence type="ECO:0000313" key="2">
    <source>
        <dbReference type="Proteomes" id="UP000053864"/>
    </source>
</evidence>
<name>W2JRU2_PHYNI</name>
<reference evidence="1 2" key="1">
    <citation type="submission" date="2013-11" db="EMBL/GenBank/DDBJ databases">
        <title>The Genome Sequence of Phytophthora parasitica CJ05E6.</title>
        <authorList>
            <consortium name="The Broad Institute Genomics Platform"/>
            <person name="Russ C."/>
            <person name="Tyler B."/>
            <person name="Panabieres F."/>
            <person name="Shan W."/>
            <person name="Tripathy S."/>
            <person name="Grunwald N."/>
            <person name="Machado M."/>
            <person name="Johnson C.S."/>
            <person name="Arredondo F."/>
            <person name="Hong C."/>
            <person name="Coffey M."/>
            <person name="Young S.K."/>
            <person name="Zeng Q."/>
            <person name="Gargeya S."/>
            <person name="Fitzgerald M."/>
            <person name="Abouelleil A."/>
            <person name="Alvarado L."/>
            <person name="Chapman S.B."/>
            <person name="Gainer-Dewar J."/>
            <person name="Goldberg J."/>
            <person name="Griggs A."/>
            <person name="Gujja S."/>
            <person name="Hansen M."/>
            <person name="Howarth C."/>
            <person name="Imamovic A."/>
            <person name="Ireland A."/>
            <person name="Larimer J."/>
            <person name="McCowan C."/>
            <person name="Murphy C."/>
            <person name="Pearson M."/>
            <person name="Poon T.W."/>
            <person name="Priest M."/>
            <person name="Roberts A."/>
            <person name="Saif S."/>
            <person name="Shea T."/>
            <person name="Sykes S."/>
            <person name="Wortman J."/>
            <person name="Nusbaum C."/>
            <person name="Birren B."/>
        </authorList>
    </citation>
    <scope>NUCLEOTIDE SEQUENCE [LARGE SCALE GENOMIC DNA]</scope>
    <source>
        <strain evidence="1 2">CJ05E6</strain>
    </source>
</reference>
<dbReference type="EMBL" id="KI670883">
    <property type="protein sequence ID" value="ETL48532.1"/>
    <property type="molecule type" value="Genomic_DNA"/>
</dbReference>
<sequence length="52" mass="5695">MKLVEVEAVAFFLAFTTGFPLCTTVPTNGIRGLPNCVPDLVTLLPRINLYVE</sequence>
<dbReference type="Proteomes" id="UP000053864">
    <property type="component" value="Unassembled WGS sequence"/>
</dbReference>
<organism evidence="1 2">
    <name type="scientific">Phytophthora nicotianae</name>
    <name type="common">Potato buckeye rot agent</name>
    <name type="synonym">Phytophthora parasitica</name>
    <dbReference type="NCBI Taxonomy" id="4792"/>
    <lineage>
        <taxon>Eukaryota</taxon>
        <taxon>Sar</taxon>
        <taxon>Stramenopiles</taxon>
        <taxon>Oomycota</taxon>
        <taxon>Peronosporomycetes</taxon>
        <taxon>Peronosporales</taxon>
        <taxon>Peronosporaceae</taxon>
        <taxon>Phytophthora</taxon>
    </lineage>
</organism>
<accession>W2JRU2</accession>
<gene>
    <name evidence="1" type="ORF">L916_01875</name>
</gene>
<proteinExistence type="predicted"/>